<dbReference type="SUPFAM" id="SSF52058">
    <property type="entry name" value="L domain-like"/>
    <property type="match status" value="1"/>
</dbReference>
<dbReference type="Gene3D" id="3.80.10.10">
    <property type="entry name" value="Ribonuclease Inhibitor"/>
    <property type="match status" value="1"/>
</dbReference>
<dbReference type="AlphaFoldDB" id="A0A8H6SUN0"/>
<accession>A0A8H6SUN0</accession>
<name>A0A8H6SUN0_MYCCL</name>
<proteinExistence type="predicted"/>
<dbReference type="EMBL" id="JACAZE010000010">
    <property type="protein sequence ID" value="KAF7305415.1"/>
    <property type="molecule type" value="Genomic_DNA"/>
</dbReference>
<protein>
    <submittedName>
        <fullName evidence="1">DUF2470 domain-containing protein</fullName>
    </submittedName>
</protein>
<comment type="caution">
    <text evidence="1">The sequence shown here is derived from an EMBL/GenBank/DDBJ whole genome shotgun (WGS) entry which is preliminary data.</text>
</comment>
<dbReference type="OrthoDB" id="3145912at2759"/>
<organism evidence="1 2">
    <name type="scientific">Mycena chlorophos</name>
    <name type="common">Agaric fungus</name>
    <name type="synonym">Agaricus chlorophos</name>
    <dbReference type="NCBI Taxonomy" id="658473"/>
    <lineage>
        <taxon>Eukaryota</taxon>
        <taxon>Fungi</taxon>
        <taxon>Dikarya</taxon>
        <taxon>Basidiomycota</taxon>
        <taxon>Agaricomycotina</taxon>
        <taxon>Agaricomycetes</taxon>
        <taxon>Agaricomycetidae</taxon>
        <taxon>Agaricales</taxon>
        <taxon>Marasmiineae</taxon>
        <taxon>Mycenaceae</taxon>
        <taxon>Mycena</taxon>
    </lineage>
</organism>
<reference evidence="1" key="1">
    <citation type="submission" date="2020-05" db="EMBL/GenBank/DDBJ databases">
        <title>Mycena genomes resolve the evolution of fungal bioluminescence.</title>
        <authorList>
            <person name="Tsai I.J."/>
        </authorList>
    </citation>
    <scope>NUCLEOTIDE SEQUENCE</scope>
    <source>
        <strain evidence="1">110903Hualien_Pintung</strain>
    </source>
</reference>
<gene>
    <name evidence="1" type="ORF">HMN09_00793900</name>
</gene>
<dbReference type="Proteomes" id="UP000613580">
    <property type="component" value="Unassembled WGS sequence"/>
</dbReference>
<dbReference type="InterPro" id="IPR032675">
    <property type="entry name" value="LRR_dom_sf"/>
</dbReference>
<sequence>MSSADPCFPLELEQLIFEMAAEDRTDLVRLLTVAKRVNIWLEPILYSILRLIRESNCQAFLHAAASKPPSFLVNNIRRLLLVPREELFPALRMCTKTTHVLLMAAADHNTPAGESELLDILGGMDIRCAALRLTSLVPSGNLSELRGRHPAFLNLSHLEVLDNLRSIRHSVIPFISNLPSLTHLAFHDSMQPDDVQAILTSCQRLKCLVVLSGSNGYSRDLSSTMGAALLEKDERLVYTTFLRWDECLEQGTRPTYWDVADAFIEDKRNGRVADDVLYVIRTKPGA</sequence>
<keyword evidence="2" id="KW-1185">Reference proteome</keyword>
<evidence type="ECO:0000313" key="2">
    <source>
        <dbReference type="Proteomes" id="UP000613580"/>
    </source>
</evidence>
<evidence type="ECO:0000313" key="1">
    <source>
        <dbReference type="EMBL" id="KAF7305415.1"/>
    </source>
</evidence>